<protein>
    <submittedName>
        <fullName evidence="1">Uncharacterized protein</fullName>
    </submittedName>
</protein>
<sequence>MVAIIDRKLTNPKIEFWDTHGCPTQGTIETAEKSLYFRFRSNQFKVYDQKKEIHIHATDQVLFMNYYFDRNNIDEKFIRETLSNIIEWRENSEENELIEILTELDEMDETDERDERERSVEINNNNVLKEKITKNELFQFINNNDLEGDNQEELFKTIIDLELPLIDIKNCSIGEWYPVIDQNGIVDDFITAENDFLLSCKDMKEKKKCKYIIEDLCFCQKSDYYFYINEQSNIKEQLIEQQEAIEDWRAELKMP</sequence>
<dbReference type="AlphaFoldDB" id="A0A5B9DCF2"/>
<evidence type="ECO:0000313" key="1">
    <source>
        <dbReference type="EMBL" id="QEE16433.1"/>
    </source>
</evidence>
<reference evidence="1 2" key="2">
    <citation type="journal article" date="2024" name="Int. J. Syst. Evol. Microbiol.">
        <title>Promethearchaeum syntrophicum gen. nov., sp. nov., an anaerobic, obligately syntrophic archaeon, the first isolate of the lineage 'Asgard' archaea, and proposal of the new archaeal phylum Promethearchaeota phyl. nov. and kingdom Promethearchaeati regn. nov.</title>
        <authorList>
            <person name="Imachi H."/>
            <person name="Nobu M.K."/>
            <person name="Kato S."/>
            <person name="Takaki Y."/>
            <person name="Miyazaki M."/>
            <person name="Miyata M."/>
            <person name="Ogawara M."/>
            <person name="Saito Y."/>
            <person name="Sakai S."/>
            <person name="Tahara Y.O."/>
            <person name="Takano Y."/>
            <person name="Tasumi E."/>
            <person name="Uematsu K."/>
            <person name="Yoshimura T."/>
            <person name="Itoh T."/>
            <person name="Ohkuma M."/>
            <person name="Takai K."/>
        </authorList>
    </citation>
    <scope>NUCLEOTIDE SEQUENCE [LARGE SCALE GENOMIC DNA]</scope>
    <source>
        <strain evidence="1 2">MK-D1</strain>
    </source>
</reference>
<dbReference type="GeneID" id="41330251"/>
<reference evidence="1 2" key="1">
    <citation type="journal article" date="2020" name="Nature">
        <title>Isolation of an archaeon at the prokaryote-eukaryote interface.</title>
        <authorList>
            <person name="Imachi H."/>
            <person name="Nobu M.K."/>
            <person name="Nakahara N."/>
            <person name="Morono Y."/>
            <person name="Ogawara M."/>
            <person name="Takaki Y."/>
            <person name="Takano Y."/>
            <person name="Uematsu K."/>
            <person name="Ikuta T."/>
            <person name="Ito M."/>
            <person name="Matsui Y."/>
            <person name="Miyazaki M."/>
            <person name="Murata K."/>
            <person name="Saito Y."/>
            <person name="Sakai S."/>
            <person name="Song C."/>
            <person name="Tasumi E."/>
            <person name="Yamanaka Y."/>
            <person name="Yamaguchi T."/>
            <person name="Kamagata Y."/>
            <person name="Tamaki H."/>
            <person name="Takai K."/>
        </authorList>
    </citation>
    <scope>NUCLEOTIDE SEQUENCE [LARGE SCALE GENOMIC DNA]</scope>
    <source>
        <strain evidence="1 2">MK-D1</strain>
    </source>
</reference>
<dbReference type="Proteomes" id="UP000321408">
    <property type="component" value="Chromosome"/>
</dbReference>
<accession>A0A5B9DCF2</accession>
<proteinExistence type="predicted"/>
<organism evidence="1 2">
    <name type="scientific">Promethearchaeum syntrophicum</name>
    <dbReference type="NCBI Taxonomy" id="2594042"/>
    <lineage>
        <taxon>Archaea</taxon>
        <taxon>Promethearchaeati</taxon>
        <taxon>Promethearchaeota</taxon>
        <taxon>Promethearchaeia</taxon>
        <taxon>Promethearchaeales</taxon>
        <taxon>Promethearchaeaceae</taxon>
        <taxon>Promethearchaeum</taxon>
    </lineage>
</organism>
<dbReference type="EMBL" id="CP042905">
    <property type="protein sequence ID" value="QEE16433.1"/>
    <property type="molecule type" value="Genomic_DNA"/>
</dbReference>
<dbReference type="RefSeq" id="WP_147663311.1">
    <property type="nucleotide sequence ID" value="NZ_CP042905.2"/>
</dbReference>
<keyword evidence="2" id="KW-1185">Reference proteome</keyword>
<dbReference type="KEGG" id="psyt:DSAG12_02263"/>
<name>A0A5B9DCF2_9ARCH</name>
<gene>
    <name evidence="1" type="ORF">DSAG12_02263</name>
</gene>
<evidence type="ECO:0000313" key="2">
    <source>
        <dbReference type="Proteomes" id="UP000321408"/>
    </source>
</evidence>